<dbReference type="AlphaFoldDB" id="A0A6C1B836"/>
<protein>
    <submittedName>
        <fullName evidence="1">Uncharacterized protein</fullName>
    </submittedName>
</protein>
<keyword evidence="2" id="KW-1185">Reference proteome</keyword>
<gene>
    <name evidence="1" type="ORF">G3580_13860</name>
</gene>
<name>A0A6C1B836_9RHOO</name>
<evidence type="ECO:0000313" key="2">
    <source>
        <dbReference type="Proteomes" id="UP000501991"/>
    </source>
</evidence>
<organism evidence="1 2">
    <name type="scientific">Nitrogeniibacter mangrovi</name>
    <dbReference type="NCBI Taxonomy" id="2016596"/>
    <lineage>
        <taxon>Bacteria</taxon>
        <taxon>Pseudomonadati</taxon>
        <taxon>Pseudomonadota</taxon>
        <taxon>Betaproteobacteria</taxon>
        <taxon>Rhodocyclales</taxon>
        <taxon>Zoogloeaceae</taxon>
        <taxon>Nitrogeniibacter</taxon>
    </lineage>
</organism>
<proteinExistence type="predicted"/>
<accession>A0A6C1B836</accession>
<reference evidence="1 2" key="1">
    <citation type="submission" date="2020-02" db="EMBL/GenBank/DDBJ databases">
        <title>Nitrogenibacter mangrovi gen. nov., sp. nov. isolated from mangrove sediment, a denitrifying betaproteobacterium.</title>
        <authorList>
            <person name="Liao H."/>
            <person name="Tian Y."/>
        </authorList>
    </citation>
    <scope>NUCLEOTIDE SEQUENCE [LARGE SCALE GENOMIC DNA]</scope>
    <source>
        <strain evidence="1 2">M9-3-2</strain>
    </source>
</reference>
<evidence type="ECO:0000313" key="1">
    <source>
        <dbReference type="EMBL" id="QID19861.1"/>
    </source>
</evidence>
<dbReference type="Proteomes" id="UP000501991">
    <property type="component" value="Chromosome"/>
</dbReference>
<dbReference type="KEGG" id="azq:G3580_13860"/>
<sequence>MTVFTPHSLECFERELGATLAEFERGLQKAAPGAVSLLGAGLFFLQCGNVELRMTAQPHPPRRIGLFEIPVLKVTYRFSGGDDAERLALLGRLDRAMQRGGG</sequence>
<dbReference type="EMBL" id="CP048836">
    <property type="protein sequence ID" value="QID19861.1"/>
    <property type="molecule type" value="Genomic_DNA"/>
</dbReference>